<evidence type="ECO:0000256" key="1">
    <source>
        <dbReference type="ARBA" id="ARBA00004651"/>
    </source>
</evidence>
<keyword evidence="4 8" id="KW-1003">Cell membrane</keyword>
<feature type="transmembrane region" description="Helical" evidence="8">
    <location>
        <begin position="240"/>
        <end position="258"/>
    </location>
</feature>
<accession>M2XCB8</accession>
<gene>
    <name evidence="9" type="ORF">C884_02521</name>
</gene>
<keyword evidence="5 8" id="KW-0812">Transmembrane</keyword>
<keyword evidence="7 8" id="KW-0472">Membrane</keyword>
<evidence type="ECO:0000256" key="6">
    <source>
        <dbReference type="ARBA" id="ARBA00022989"/>
    </source>
</evidence>
<feature type="transmembrane region" description="Helical" evidence="8">
    <location>
        <begin position="6"/>
        <end position="25"/>
    </location>
</feature>
<evidence type="ECO:0000313" key="9">
    <source>
        <dbReference type="EMBL" id="EME36711.1"/>
    </source>
</evidence>
<comment type="caution">
    <text evidence="9">The sequence shown here is derived from an EMBL/GenBank/DDBJ whole genome shotgun (WGS) entry which is preliminary data.</text>
</comment>
<sequence length="259" mass="26506">MGPLGLLPELGAASWVLLGLGAAIVGVSKTALPGAATVAVGLFALVLPAKESTAALLLLLLVGDAMALWVYRRDPDVATLLRLLPSVLVGIGTGALFFLLVDGAVVQKVIGAVLLALVLLTLLQRRRAGEHEDGPRDDPAPPSRRAGAGFGALGGFTTMVANAGGPVMSLYFLAMRMPVVTFLGTAAWFFAVVNLIKLPFSLGLGLVSSATLATDLVLAPLVLIGGGFGAAIAPRIPQRVFDGIVLALTVFSALALILR</sequence>
<dbReference type="AlphaFoldDB" id="M2XCB8"/>
<protein>
    <recommendedName>
        <fullName evidence="8">Probable membrane transporter protein</fullName>
    </recommendedName>
</protein>
<dbReference type="EMBL" id="ANHZ02000009">
    <property type="protein sequence ID" value="EME36711.1"/>
    <property type="molecule type" value="Genomic_DNA"/>
</dbReference>
<feature type="transmembrane region" description="Helical" evidence="8">
    <location>
        <begin position="30"/>
        <end position="47"/>
    </location>
</feature>
<dbReference type="RefSeq" id="WP_006214581.1">
    <property type="nucleotide sequence ID" value="NZ_ANHZ02000009.1"/>
</dbReference>
<evidence type="ECO:0000256" key="3">
    <source>
        <dbReference type="ARBA" id="ARBA00022448"/>
    </source>
</evidence>
<dbReference type="Pfam" id="PF01925">
    <property type="entry name" value="TauE"/>
    <property type="match status" value="1"/>
</dbReference>
<evidence type="ECO:0000256" key="4">
    <source>
        <dbReference type="ARBA" id="ARBA00022475"/>
    </source>
</evidence>
<evidence type="ECO:0000256" key="2">
    <source>
        <dbReference type="ARBA" id="ARBA00009142"/>
    </source>
</evidence>
<keyword evidence="10" id="KW-1185">Reference proteome</keyword>
<name>M2XCB8_9MICC</name>
<keyword evidence="3" id="KW-0813">Transport</keyword>
<comment type="subcellular location">
    <subcellularLocation>
        <location evidence="1 8">Cell membrane</location>
        <topology evidence="1 8">Multi-pass membrane protein</topology>
    </subcellularLocation>
</comment>
<dbReference type="GO" id="GO:0005886">
    <property type="term" value="C:plasma membrane"/>
    <property type="evidence" value="ECO:0007669"/>
    <property type="project" value="UniProtKB-SubCell"/>
</dbReference>
<evidence type="ECO:0000256" key="5">
    <source>
        <dbReference type="ARBA" id="ARBA00022692"/>
    </source>
</evidence>
<feature type="transmembrane region" description="Helical" evidence="8">
    <location>
        <begin position="106"/>
        <end position="123"/>
    </location>
</feature>
<feature type="transmembrane region" description="Helical" evidence="8">
    <location>
        <begin position="177"/>
        <end position="196"/>
    </location>
</feature>
<dbReference type="InterPro" id="IPR002781">
    <property type="entry name" value="TM_pro_TauE-like"/>
</dbReference>
<reference evidence="9 10" key="1">
    <citation type="journal article" date="2014" name="Genome Announc.">
        <title>Draft Genome Sequence of Kocuria palustris PEL.</title>
        <authorList>
            <person name="Sharma G."/>
            <person name="Khatri I."/>
            <person name="Subramanian S."/>
        </authorList>
    </citation>
    <scope>NUCLEOTIDE SEQUENCE [LARGE SCALE GENOMIC DNA]</scope>
    <source>
        <strain evidence="9 10">PEL</strain>
    </source>
</reference>
<dbReference type="PANTHER" id="PTHR30269">
    <property type="entry name" value="TRANSMEMBRANE PROTEIN YFCA"/>
    <property type="match status" value="1"/>
</dbReference>
<evidence type="ECO:0000256" key="7">
    <source>
        <dbReference type="ARBA" id="ARBA00023136"/>
    </source>
</evidence>
<organism evidence="9 10">
    <name type="scientific">Kocuria palustris PEL</name>
    <dbReference type="NCBI Taxonomy" id="1236550"/>
    <lineage>
        <taxon>Bacteria</taxon>
        <taxon>Bacillati</taxon>
        <taxon>Actinomycetota</taxon>
        <taxon>Actinomycetes</taxon>
        <taxon>Micrococcales</taxon>
        <taxon>Micrococcaceae</taxon>
        <taxon>Kocuria</taxon>
    </lineage>
</organism>
<evidence type="ECO:0000256" key="8">
    <source>
        <dbReference type="RuleBase" id="RU363041"/>
    </source>
</evidence>
<dbReference type="PANTHER" id="PTHR30269:SF23">
    <property type="entry name" value="MEMBRANE TRANSPORTER PROTEIN YDHB-RELATED"/>
    <property type="match status" value="1"/>
</dbReference>
<feature type="transmembrane region" description="Helical" evidence="8">
    <location>
        <begin position="53"/>
        <end position="71"/>
    </location>
</feature>
<dbReference type="Proteomes" id="UP000009877">
    <property type="component" value="Unassembled WGS sequence"/>
</dbReference>
<dbReference type="InterPro" id="IPR052017">
    <property type="entry name" value="TSUP"/>
</dbReference>
<keyword evidence="6 8" id="KW-1133">Transmembrane helix</keyword>
<feature type="transmembrane region" description="Helical" evidence="8">
    <location>
        <begin position="83"/>
        <end position="100"/>
    </location>
</feature>
<proteinExistence type="inferred from homology"/>
<evidence type="ECO:0000313" key="10">
    <source>
        <dbReference type="Proteomes" id="UP000009877"/>
    </source>
</evidence>
<comment type="similarity">
    <text evidence="2 8">Belongs to the 4-toluene sulfonate uptake permease (TSUP) (TC 2.A.102) family.</text>
</comment>